<sequence>MSVAKFVLALYWSGVMVLLSVSDLAEGIAAGSVIGILKGLVITVVNAFGTWGLWHGTSRPRRRVIKKLVEVLPKSTKAGIFVHKADEVFLGIVSYAGHGTGREIVRQKIEDLKETHSDLNMGNQVASLPHERFYVLADRFVVRHFGSLVYRFDENKELEMDLEAQEKIDRTVTFFRALRALIWNLRHRTLRVTDDELVELTRQIAEAEPAEV</sequence>
<evidence type="ECO:0008006" key="4">
    <source>
        <dbReference type="Google" id="ProtNLM"/>
    </source>
</evidence>
<organism evidence="2 3">
    <name type="scientific">Herbidospora galbida</name>
    <dbReference type="NCBI Taxonomy" id="2575442"/>
    <lineage>
        <taxon>Bacteria</taxon>
        <taxon>Bacillati</taxon>
        <taxon>Actinomycetota</taxon>
        <taxon>Actinomycetes</taxon>
        <taxon>Streptosporangiales</taxon>
        <taxon>Streptosporangiaceae</taxon>
        <taxon>Herbidospora</taxon>
    </lineage>
</organism>
<dbReference type="EMBL" id="SZQA01000033">
    <property type="protein sequence ID" value="TKK84581.1"/>
    <property type="molecule type" value="Genomic_DNA"/>
</dbReference>
<reference evidence="2 3" key="1">
    <citation type="submission" date="2019-04" db="EMBL/GenBank/DDBJ databases">
        <title>Herbidospora sp. NEAU-GS14.nov., a novel actinomycete isolated from soil.</title>
        <authorList>
            <person name="Han L."/>
        </authorList>
    </citation>
    <scope>NUCLEOTIDE SEQUENCE [LARGE SCALE GENOMIC DNA]</scope>
    <source>
        <strain evidence="2 3">NEAU-GS14</strain>
    </source>
</reference>
<gene>
    <name evidence="2" type="ORF">FDA94_28545</name>
</gene>
<keyword evidence="3" id="KW-1185">Reference proteome</keyword>
<accession>A0A4U3M703</accession>
<dbReference type="Proteomes" id="UP000308705">
    <property type="component" value="Unassembled WGS sequence"/>
</dbReference>
<feature type="transmembrane region" description="Helical" evidence="1">
    <location>
        <begin position="34"/>
        <end position="54"/>
    </location>
</feature>
<keyword evidence="1" id="KW-0472">Membrane</keyword>
<keyword evidence="1" id="KW-1133">Transmembrane helix</keyword>
<name>A0A4U3M703_9ACTN</name>
<keyword evidence="1" id="KW-0812">Transmembrane</keyword>
<evidence type="ECO:0000256" key="1">
    <source>
        <dbReference type="SAM" id="Phobius"/>
    </source>
</evidence>
<comment type="caution">
    <text evidence="2">The sequence shown here is derived from an EMBL/GenBank/DDBJ whole genome shotgun (WGS) entry which is preliminary data.</text>
</comment>
<protein>
    <recommendedName>
        <fullName evidence="4">DUF4760 domain-containing protein</fullName>
    </recommendedName>
</protein>
<dbReference type="RefSeq" id="WP_137250165.1">
    <property type="nucleotide sequence ID" value="NZ_SZQA01000033.1"/>
</dbReference>
<evidence type="ECO:0000313" key="3">
    <source>
        <dbReference type="Proteomes" id="UP000308705"/>
    </source>
</evidence>
<dbReference type="AlphaFoldDB" id="A0A4U3M703"/>
<evidence type="ECO:0000313" key="2">
    <source>
        <dbReference type="EMBL" id="TKK84581.1"/>
    </source>
</evidence>
<proteinExistence type="predicted"/>